<dbReference type="GeneID" id="81627235"/>
<dbReference type="InterPro" id="IPR036389">
    <property type="entry name" value="RNase_III_sf"/>
</dbReference>
<dbReference type="Gene3D" id="1.10.1520.10">
    <property type="entry name" value="Ribonuclease III domain"/>
    <property type="match status" value="1"/>
</dbReference>
<dbReference type="EMBL" id="JAPWDQ010000010">
    <property type="protein sequence ID" value="KAJ5477241.1"/>
    <property type="molecule type" value="Genomic_DNA"/>
</dbReference>
<reference evidence="1" key="2">
    <citation type="journal article" date="2023" name="IMA Fungus">
        <title>Comparative genomic study of the Penicillium genus elucidates a diverse pangenome and 15 lateral gene transfer events.</title>
        <authorList>
            <person name="Petersen C."/>
            <person name="Sorensen T."/>
            <person name="Nielsen M.R."/>
            <person name="Sondergaard T.E."/>
            <person name="Sorensen J.L."/>
            <person name="Fitzpatrick D.A."/>
            <person name="Frisvad J.C."/>
            <person name="Nielsen K.L."/>
        </authorList>
    </citation>
    <scope>NUCLEOTIDE SEQUENCE</scope>
    <source>
        <strain evidence="1">IBT 30728</strain>
    </source>
</reference>
<evidence type="ECO:0000313" key="2">
    <source>
        <dbReference type="Proteomes" id="UP001148312"/>
    </source>
</evidence>
<accession>A0A9W9WVW0</accession>
<dbReference type="Proteomes" id="UP001148312">
    <property type="component" value="Unassembled WGS sequence"/>
</dbReference>
<dbReference type="SUPFAM" id="SSF69065">
    <property type="entry name" value="RNase III domain-like"/>
    <property type="match status" value="1"/>
</dbReference>
<evidence type="ECO:0000313" key="1">
    <source>
        <dbReference type="EMBL" id="KAJ5477241.1"/>
    </source>
</evidence>
<dbReference type="AlphaFoldDB" id="A0A9W9WVW0"/>
<proteinExistence type="predicted"/>
<reference evidence="1" key="1">
    <citation type="submission" date="2022-12" db="EMBL/GenBank/DDBJ databases">
        <authorList>
            <person name="Petersen C."/>
        </authorList>
    </citation>
    <scope>NUCLEOTIDE SEQUENCE</scope>
    <source>
        <strain evidence="1">IBT 30728</strain>
    </source>
</reference>
<gene>
    <name evidence="1" type="ORF">N7539_007385</name>
</gene>
<keyword evidence="2" id="KW-1185">Reference proteome</keyword>
<dbReference type="RefSeq" id="XP_056787785.1">
    <property type="nucleotide sequence ID" value="XM_056936986.1"/>
</dbReference>
<organism evidence="1 2">
    <name type="scientific">Penicillium diatomitis</name>
    <dbReference type="NCBI Taxonomy" id="2819901"/>
    <lineage>
        <taxon>Eukaryota</taxon>
        <taxon>Fungi</taxon>
        <taxon>Dikarya</taxon>
        <taxon>Ascomycota</taxon>
        <taxon>Pezizomycotina</taxon>
        <taxon>Eurotiomycetes</taxon>
        <taxon>Eurotiomycetidae</taxon>
        <taxon>Eurotiales</taxon>
        <taxon>Aspergillaceae</taxon>
        <taxon>Penicillium</taxon>
    </lineage>
</organism>
<protein>
    <submittedName>
        <fullName evidence="1">RNAse III</fullName>
    </submittedName>
</protein>
<dbReference type="GO" id="GO:0006396">
    <property type="term" value="P:RNA processing"/>
    <property type="evidence" value="ECO:0007669"/>
    <property type="project" value="InterPro"/>
</dbReference>
<sequence>MPRHRPSATREAHPAKAQQILGYHFHKPSTLHKALSADKSLALHGDALIQHILVKEGLHRHASRGRINQVLKTASNAHLSQRGYSTGLAACIRVTPGQNGCPQPGPVADAMEAVLAAIYEDSAENMGAVESVMKRLGIWWP</sequence>
<name>A0A9W9WVW0_9EURO</name>
<comment type="caution">
    <text evidence="1">The sequence shown here is derived from an EMBL/GenBank/DDBJ whole genome shotgun (WGS) entry which is preliminary data.</text>
</comment>
<dbReference type="GO" id="GO:0004525">
    <property type="term" value="F:ribonuclease III activity"/>
    <property type="evidence" value="ECO:0007669"/>
    <property type="project" value="InterPro"/>
</dbReference>